<dbReference type="GO" id="GO:0005794">
    <property type="term" value="C:Golgi apparatus"/>
    <property type="evidence" value="ECO:0007669"/>
    <property type="project" value="TreeGrafter"/>
</dbReference>
<keyword evidence="6" id="KW-0735">Signal-anchor</keyword>
<evidence type="ECO:0000256" key="5">
    <source>
        <dbReference type="ARBA" id="ARBA00022692"/>
    </source>
</evidence>
<evidence type="ECO:0000256" key="4">
    <source>
        <dbReference type="ARBA" id="ARBA00022679"/>
    </source>
</evidence>
<evidence type="ECO:0000256" key="6">
    <source>
        <dbReference type="ARBA" id="ARBA00022968"/>
    </source>
</evidence>
<dbReference type="GeneID" id="8294544"/>
<dbReference type="KEGG" id="lth:KLTH0H07964g"/>
<comment type="similarity">
    <text evidence="2">Belongs to the MNN1/MNT family.</text>
</comment>
<keyword evidence="9" id="KW-0325">Glycoprotein</keyword>
<evidence type="ECO:0000256" key="3">
    <source>
        <dbReference type="ARBA" id="ARBA00022676"/>
    </source>
</evidence>
<dbReference type="Pfam" id="PF11051">
    <property type="entry name" value="Mannosyl_trans3"/>
    <property type="match status" value="1"/>
</dbReference>
<dbReference type="InterPro" id="IPR022751">
    <property type="entry name" value="Alpha_mannosyltransferase"/>
</dbReference>
<keyword evidence="5" id="KW-0812">Transmembrane</keyword>
<dbReference type="OrthoDB" id="430354at2759"/>
<dbReference type="OMA" id="CHEANNI"/>
<evidence type="ECO:0000256" key="1">
    <source>
        <dbReference type="ARBA" id="ARBA00004606"/>
    </source>
</evidence>
<dbReference type="GO" id="GO:0016020">
    <property type="term" value="C:membrane"/>
    <property type="evidence" value="ECO:0007669"/>
    <property type="project" value="UniProtKB-SubCell"/>
</dbReference>
<name>C5E2V3_LACTC</name>
<evidence type="ECO:0000313" key="10">
    <source>
        <dbReference type="EMBL" id="CAR30364.1"/>
    </source>
</evidence>
<evidence type="ECO:0000313" key="11">
    <source>
        <dbReference type="Proteomes" id="UP000002036"/>
    </source>
</evidence>
<keyword evidence="4" id="KW-0808">Transferase</keyword>
<dbReference type="eggNOG" id="ENOG502RZ48">
    <property type="taxonomic scope" value="Eukaryota"/>
</dbReference>
<proteinExistence type="inferred from homology"/>
<evidence type="ECO:0000256" key="9">
    <source>
        <dbReference type="ARBA" id="ARBA00023180"/>
    </source>
</evidence>
<dbReference type="InterPro" id="IPR029044">
    <property type="entry name" value="Nucleotide-diphossugar_trans"/>
</dbReference>
<keyword evidence="7" id="KW-1133">Transmembrane helix</keyword>
<dbReference type="AlphaFoldDB" id="C5E2V3"/>
<accession>C5E2V3</accession>
<reference evidence="10 11" key="1">
    <citation type="journal article" date="2009" name="Genome Res.">
        <title>Comparative genomics of protoploid Saccharomycetaceae.</title>
        <authorList>
            <consortium name="The Genolevures Consortium"/>
            <person name="Souciet J.-L."/>
            <person name="Dujon B."/>
            <person name="Gaillardin C."/>
            <person name="Johnston M."/>
            <person name="Baret P.V."/>
            <person name="Cliften P."/>
            <person name="Sherman D.J."/>
            <person name="Weissenbach J."/>
            <person name="Westhof E."/>
            <person name="Wincker P."/>
            <person name="Jubin C."/>
            <person name="Poulain J."/>
            <person name="Barbe V."/>
            <person name="Segurens B."/>
            <person name="Artiguenave F."/>
            <person name="Anthouard V."/>
            <person name="Vacherie B."/>
            <person name="Val M.-E."/>
            <person name="Fulton R.S."/>
            <person name="Minx P."/>
            <person name="Wilson R."/>
            <person name="Durrens P."/>
            <person name="Jean G."/>
            <person name="Marck C."/>
            <person name="Martin T."/>
            <person name="Nikolski M."/>
            <person name="Rolland T."/>
            <person name="Seret M.-L."/>
            <person name="Casaregola S."/>
            <person name="Despons L."/>
            <person name="Fairhead C."/>
            <person name="Fischer G."/>
            <person name="Lafontaine I."/>
            <person name="Leh V."/>
            <person name="Lemaire M."/>
            <person name="de Montigny J."/>
            <person name="Neuveglise C."/>
            <person name="Thierry A."/>
            <person name="Blanc-Lenfle I."/>
            <person name="Bleykasten C."/>
            <person name="Diffels J."/>
            <person name="Fritsch E."/>
            <person name="Frangeul L."/>
            <person name="Goeffon A."/>
            <person name="Jauniaux N."/>
            <person name="Kachouri-Lafond R."/>
            <person name="Payen C."/>
            <person name="Potier S."/>
            <person name="Pribylova L."/>
            <person name="Ozanne C."/>
            <person name="Richard G.-F."/>
            <person name="Sacerdot C."/>
            <person name="Straub M.-L."/>
            <person name="Talla E."/>
        </authorList>
    </citation>
    <scope>NUCLEOTIDE SEQUENCE [LARGE SCALE GENOMIC DNA]</scope>
    <source>
        <strain evidence="11">ATCC 56472 / CBS 6340 / NRRL Y-8284</strain>
    </source>
</reference>
<keyword evidence="11" id="KW-1185">Reference proteome</keyword>
<dbReference type="STRING" id="559295.C5E2V3"/>
<gene>
    <name evidence="10" type="ordered locus">KLTH0H07964g</name>
</gene>
<dbReference type="GO" id="GO:0006493">
    <property type="term" value="P:protein O-linked glycosylation"/>
    <property type="evidence" value="ECO:0007669"/>
    <property type="project" value="TreeGrafter"/>
</dbReference>
<dbReference type="RefSeq" id="XP_002556226.1">
    <property type="nucleotide sequence ID" value="XM_002556180.1"/>
</dbReference>
<dbReference type="Proteomes" id="UP000002036">
    <property type="component" value="Chromosome H"/>
</dbReference>
<comment type="subcellular location">
    <subcellularLocation>
        <location evidence="1">Membrane</location>
        <topology evidence="1">Single-pass type II membrane protein</topology>
    </subcellularLocation>
</comment>
<evidence type="ECO:0000256" key="2">
    <source>
        <dbReference type="ARBA" id="ARBA00009105"/>
    </source>
</evidence>
<protein>
    <submittedName>
        <fullName evidence="10">KLTH0H07964p</fullName>
    </submittedName>
</protein>
<dbReference type="SUPFAM" id="SSF53448">
    <property type="entry name" value="Nucleotide-diphospho-sugar transferases"/>
    <property type="match status" value="1"/>
</dbReference>
<dbReference type="EMBL" id="CU928180">
    <property type="protein sequence ID" value="CAR30364.1"/>
    <property type="molecule type" value="Genomic_DNA"/>
</dbReference>
<dbReference type="GO" id="GO:0000033">
    <property type="term" value="F:alpha-1,3-mannosyltransferase activity"/>
    <property type="evidence" value="ECO:0007669"/>
    <property type="project" value="TreeGrafter"/>
</dbReference>
<keyword evidence="3" id="KW-0328">Glycosyltransferase</keyword>
<dbReference type="HOGENOM" id="CLU_015387_1_1_1"/>
<evidence type="ECO:0000256" key="8">
    <source>
        <dbReference type="ARBA" id="ARBA00023136"/>
    </source>
</evidence>
<dbReference type="FunCoup" id="C5E2V3">
    <property type="interactions" value="116"/>
</dbReference>
<evidence type="ECO:0000256" key="7">
    <source>
        <dbReference type="ARBA" id="ARBA00022989"/>
    </source>
</evidence>
<sequence length="721" mass="83731">MLRRFLHSLRGVKLPPSRMIVKLAMLLVVVAAAVVLYVQSAKLGHYSKVSKYSPDLEEMDAVRGGNNKHPYNFVDGTSLLQPIKGNKFSPLELIPGYDAEMKEKRKASWDFLARKHRFKTFTELTPKTQCYFFFQKMYQLNNAWSNNYNRWGFIINDEEEEQLSTVDDATKEAIHDKKRAVDIALGMERMRMYDTCFVLDESINVSELFKTLQQSDPNLSGFDQWDFERRMWPMLKPFDKSTFVDIMPNLISPSGVTIEKGYLPPLDSTPDYINNAVKYEYNEKLSFLANWNKMSSIVSRRGLVLGFGDQQLEMASKFIAQLRFIGNTLPIQVVHKGDLSRESIDALLKIAQSDKLTFPKTEYPNAQNVKQELWFVDMGPVLDPDVLNSFSRFKNKWLAQSFNLFEEYVFMDIDAISYVDLNYYFETHEYRQTGTLFFRDRYRGEPISEKCPAMAETLFPSFLENFYWHHYAAVDLDYVEDQCDKYLRPHEKVVKNYFIDNNQHQMESGLVVVHKTSHCVALMLSLMLHMTPALGGCSYGDKEFFWLGFYAAGHDFAFHGGRAGTAGTRKEDEKVNKYFQQKKYEICSVTIAHMSEHEGELLWVNGGAQSCKFDDAEKDWKNEKLGMSTKFSSLEELQRAYREPIDIQHGIIPAEKFDGWGQPDGRCQGYMHCARYEKHMKPYSFSKLHEKGTLIEFQPNKKARYNAINVVWVADYLRQDL</sequence>
<organism evidence="10 11">
    <name type="scientific">Lachancea thermotolerans (strain ATCC 56472 / CBS 6340 / NRRL Y-8284)</name>
    <name type="common">Yeast</name>
    <name type="synonym">Kluyveromyces thermotolerans</name>
    <dbReference type="NCBI Taxonomy" id="559295"/>
    <lineage>
        <taxon>Eukaryota</taxon>
        <taxon>Fungi</taxon>
        <taxon>Dikarya</taxon>
        <taxon>Ascomycota</taxon>
        <taxon>Saccharomycotina</taxon>
        <taxon>Saccharomycetes</taxon>
        <taxon>Saccharomycetales</taxon>
        <taxon>Saccharomycetaceae</taxon>
        <taxon>Lachancea</taxon>
    </lineage>
</organism>
<dbReference type="InParanoid" id="C5E2V3"/>
<dbReference type="PANTHER" id="PTHR31392">
    <property type="entry name" value="ALPHA-1,3-MANNOSYLTRANSFERASE MNN1-RELATED"/>
    <property type="match status" value="1"/>
</dbReference>
<keyword evidence="8" id="KW-0472">Membrane</keyword>
<dbReference type="PANTHER" id="PTHR31392:SF1">
    <property type="entry name" value="ALPHA-1,3-MANNOSYLTRANSFERASE MNN1-RELATED"/>
    <property type="match status" value="1"/>
</dbReference>